<gene>
    <name evidence="1" type="ORF">FEM33_15200</name>
</gene>
<sequence>MNFRKHGKAYGYYGVIESRTFEKGNLLQNMQIPAGLFRGARDGIVSFETGLESKDLLKNTQTTQVTFEQSWHEPFITGTAEFVNAVRTFVEQ</sequence>
<organism evidence="1 2">
    <name type="scientific">Dyadobacter flavalbus</name>
    <dbReference type="NCBI Taxonomy" id="2579942"/>
    <lineage>
        <taxon>Bacteria</taxon>
        <taxon>Pseudomonadati</taxon>
        <taxon>Bacteroidota</taxon>
        <taxon>Cytophagia</taxon>
        <taxon>Cytophagales</taxon>
        <taxon>Spirosomataceae</taxon>
        <taxon>Dyadobacter</taxon>
    </lineage>
</organism>
<evidence type="ECO:0000313" key="1">
    <source>
        <dbReference type="EMBL" id="KAA6438916.1"/>
    </source>
</evidence>
<dbReference type="OrthoDB" id="9796770at2"/>
<proteinExistence type="predicted"/>
<name>A0A5M8QWA3_9BACT</name>
<dbReference type="InterPro" id="IPR029058">
    <property type="entry name" value="AB_hydrolase_fold"/>
</dbReference>
<keyword evidence="2" id="KW-1185">Reference proteome</keyword>
<comment type="caution">
    <text evidence="1">The sequence shown here is derived from an EMBL/GenBank/DDBJ whole genome shotgun (WGS) entry which is preliminary data.</text>
</comment>
<dbReference type="EMBL" id="VBSN01000041">
    <property type="protein sequence ID" value="KAA6438916.1"/>
    <property type="molecule type" value="Genomic_DNA"/>
</dbReference>
<dbReference type="RefSeq" id="WP_139012879.1">
    <property type="nucleotide sequence ID" value="NZ_VBSN01000041.1"/>
</dbReference>
<dbReference type="AlphaFoldDB" id="A0A5M8QWA3"/>
<dbReference type="SUPFAM" id="SSF53474">
    <property type="entry name" value="alpha/beta-Hydrolases"/>
    <property type="match status" value="1"/>
</dbReference>
<evidence type="ECO:0008006" key="3">
    <source>
        <dbReference type="Google" id="ProtNLM"/>
    </source>
</evidence>
<accession>A0A5M8QWA3</accession>
<dbReference type="Gene3D" id="3.40.50.1820">
    <property type="entry name" value="alpha/beta hydrolase"/>
    <property type="match status" value="1"/>
</dbReference>
<evidence type="ECO:0000313" key="2">
    <source>
        <dbReference type="Proteomes" id="UP000323994"/>
    </source>
</evidence>
<protein>
    <recommendedName>
        <fullName evidence="3">Alpha/beta hydrolase</fullName>
    </recommendedName>
</protein>
<dbReference type="Proteomes" id="UP000323994">
    <property type="component" value="Unassembled WGS sequence"/>
</dbReference>
<reference evidence="1 2" key="1">
    <citation type="submission" date="2019-05" db="EMBL/GenBank/DDBJ databases">
        <authorList>
            <person name="Qu J.-H."/>
        </authorList>
    </citation>
    <scope>NUCLEOTIDE SEQUENCE [LARGE SCALE GENOMIC DNA]</scope>
    <source>
        <strain evidence="1 2">NS28</strain>
    </source>
</reference>